<dbReference type="AlphaFoldDB" id="A0A142JTK5"/>
<dbReference type="SUPFAM" id="SSF53649">
    <property type="entry name" value="Alkaline phosphatase-like"/>
    <property type="match status" value="1"/>
</dbReference>
<dbReference type="OrthoDB" id="1956004at2"/>
<dbReference type="Gene3D" id="3.40.720.10">
    <property type="entry name" value="Alkaline Phosphatase, subunit A"/>
    <property type="match status" value="2"/>
</dbReference>
<dbReference type="KEGG" id="cnan:A2G96_26835"/>
<dbReference type="InterPro" id="IPR013320">
    <property type="entry name" value="ConA-like_dom_sf"/>
</dbReference>
<reference evidence="2 3" key="1">
    <citation type="submission" date="2016-03" db="EMBL/GenBank/DDBJ databases">
        <title>Complete genome sequence of a novel chlorpyrifos degrading bacterium, Cupriavidus nantongensis sp. X1.</title>
        <authorList>
            <person name="Fang L."/>
        </authorList>
    </citation>
    <scope>NUCLEOTIDE SEQUENCE [LARGE SCALE GENOMIC DNA]</scope>
    <source>
        <strain evidence="2 3">X1</strain>
    </source>
</reference>
<dbReference type="Proteomes" id="UP000075238">
    <property type="component" value="Chromosome 2"/>
</dbReference>
<accession>A0A142JTK5</accession>
<dbReference type="EMBL" id="CP014845">
    <property type="protein sequence ID" value="AMR81417.1"/>
    <property type="molecule type" value="Genomic_DNA"/>
</dbReference>
<sequence>MAGNLARGWPAGWLSGTARARALAGTVAFMLAATLAGCGGDDSAPTGAPSDTDTSKPAPEPDRASGPRVLLVGVDGATYAQVQGAVLRRELPNLASLNLVPAATGGMPGTITAQPTLDAPSWATVLTGTWANRHGIDDDTGSTALRAPTVFHYLRAAGKAGGQQGAVVSAPVLPVLLKTDQEAGVLDTLVDCAGVDRCVTQNAVRQVQSGYGVVFAQYSAPARAAQASGFGNGVYAAALGETDQALGELLAAVAARRQAQPGEDWLVLVTTSHGLDATGATTTVPTVENRTAFLATNKTLNGALARPGAAAPDTPADLSALPTEADIVPTVLAHAGVALDPAATRLDGSALTTATAGVRAIGASISQYNDAITLTWQNPSPAYGVTRVLRDGVQIAALGPEVRTFTDKGFDMATGLYQFNYTLVRNDVPVSYLAQIHYVKPVTLMPSLLTGLASYFSLDSKPFADAKNAATLGPWVASVDGGTLAADNFGGQSLQLDSRIDSYQLKHNAADIAQSPQFTIGLWFRTDCTQGTGTGEPILSNKNYISGGNPGIAIALFGSCEIRFNLGSGSGKRDDINGMKVSANQWAYLALSVDAAAKRFSAYVVDPVLGLQKTENKAIANTDVTRLAGLGTGWGVNDDATHNYVGNNPGALKGVMGLNDLAMWTRVLTLDELKAITGARQPLSTLNP</sequence>
<organism evidence="2 3">
    <name type="scientific">Cupriavidus nantongensis</name>
    <dbReference type="NCBI Taxonomy" id="1796606"/>
    <lineage>
        <taxon>Bacteria</taxon>
        <taxon>Pseudomonadati</taxon>
        <taxon>Pseudomonadota</taxon>
        <taxon>Betaproteobacteria</taxon>
        <taxon>Burkholderiales</taxon>
        <taxon>Burkholderiaceae</taxon>
        <taxon>Cupriavidus</taxon>
    </lineage>
</organism>
<dbReference type="InterPro" id="IPR017850">
    <property type="entry name" value="Alkaline_phosphatase_core_sf"/>
</dbReference>
<protein>
    <recommendedName>
        <fullName evidence="4">Nucleotide pyrophosphatase</fullName>
    </recommendedName>
</protein>
<keyword evidence="3" id="KW-1185">Reference proteome</keyword>
<dbReference type="SUPFAM" id="SSF49899">
    <property type="entry name" value="Concanavalin A-like lectins/glucanases"/>
    <property type="match status" value="1"/>
</dbReference>
<evidence type="ECO:0000313" key="3">
    <source>
        <dbReference type="Proteomes" id="UP000075238"/>
    </source>
</evidence>
<dbReference type="RefSeq" id="WP_062803224.1">
    <property type="nucleotide sequence ID" value="NZ_CP014845.1"/>
</dbReference>
<dbReference type="Gene3D" id="2.60.120.200">
    <property type="match status" value="1"/>
</dbReference>
<dbReference type="STRING" id="1796606.A2G96_26835"/>
<proteinExistence type="predicted"/>
<gene>
    <name evidence="2" type="ORF">A2G96_26835</name>
</gene>
<name>A0A142JTK5_9BURK</name>
<evidence type="ECO:0000256" key="1">
    <source>
        <dbReference type="SAM" id="MobiDB-lite"/>
    </source>
</evidence>
<evidence type="ECO:0008006" key="4">
    <source>
        <dbReference type="Google" id="ProtNLM"/>
    </source>
</evidence>
<evidence type="ECO:0000313" key="2">
    <source>
        <dbReference type="EMBL" id="AMR81417.1"/>
    </source>
</evidence>
<feature type="region of interest" description="Disordered" evidence="1">
    <location>
        <begin position="42"/>
        <end position="67"/>
    </location>
</feature>